<dbReference type="PANTHER" id="PTHR16442:SF1">
    <property type="entry name" value="RING FINGER PROTEIN 17"/>
    <property type="match status" value="1"/>
</dbReference>
<dbReference type="Gene3D" id="2.40.50.90">
    <property type="match status" value="1"/>
</dbReference>
<protein>
    <recommendedName>
        <fullName evidence="7">Tudor domain-containing protein</fullName>
    </recommendedName>
</protein>
<keyword evidence="1" id="KW-0479">Metal-binding</keyword>
<organism evidence="5 6">
    <name type="scientific">Rhynchophorus ferrugineus</name>
    <name type="common">Red palm weevil</name>
    <name type="synonym">Curculio ferrugineus</name>
    <dbReference type="NCBI Taxonomy" id="354439"/>
    <lineage>
        <taxon>Eukaryota</taxon>
        <taxon>Metazoa</taxon>
        <taxon>Ecdysozoa</taxon>
        <taxon>Arthropoda</taxon>
        <taxon>Hexapoda</taxon>
        <taxon>Insecta</taxon>
        <taxon>Pterygota</taxon>
        <taxon>Neoptera</taxon>
        <taxon>Endopterygota</taxon>
        <taxon>Coleoptera</taxon>
        <taxon>Polyphaga</taxon>
        <taxon>Cucujiformia</taxon>
        <taxon>Curculionidae</taxon>
        <taxon>Dryophthorinae</taxon>
        <taxon>Rhynchophorus</taxon>
    </lineage>
</organism>
<evidence type="ECO:0000313" key="6">
    <source>
        <dbReference type="Proteomes" id="UP000625711"/>
    </source>
</evidence>
<dbReference type="GO" id="GO:0008270">
    <property type="term" value="F:zinc ion binding"/>
    <property type="evidence" value="ECO:0007669"/>
    <property type="project" value="UniProtKB-KW"/>
</dbReference>
<keyword evidence="6" id="KW-1185">Reference proteome</keyword>
<name>A0A834M2J4_RHYFE</name>
<feature type="region of interest" description="Disordered" evidence="2">
    <location>
        <begin position="111"/>
        <end position="145"/>
    </location>
</feature>
<dbReference type="InterPro" id="IPR002999">
    <property type="entry name" value="Tudor"/>
</dbReference>
<feature type="domain" description="Tudor" evidence="4">
    <location>
        <begin position="571"/>
        <end position="631"/>
    </location>
</feature>
<evidence type="ECO:0000259" key="4">
    <source>
        <dbReference type="PROSITE" id="PS50304"/>
    </source>
</evidence>
<feature type="compositionally biased region" description="Polar residues" evidence="2">
    <location>
        <begin position="134"/>
        <end position="145"/>
    </location>
</feature>
<evidence type="ECO:0000256" key="1">
    <source>
        <dbReference type="PROSITE-ProRule" id="PRU00723"/>
    </source>
</evidence>
<dbReference type="SUPFAM" id="SSF63748">
    <property type="entry name" value="Tudor/PWWP/MBT"/>
    <property type="match status" value="2"/>
</dbReference>
<evidence type="ECO:0000313" key="5">
    <source>
        <dbReference type="EMBL" id="KAF7265231.1"/>
    </source>
</evidence>
<dbReference type="AlphaFoldDB" id="A0A834M2J4"/>
<dbReference type="Pfam" id="PF00567">
    <property type="entry name" value="TUDOR"/>
    <property type="match status" value="2"/>
</dbReference>
<dbReference type="InterPro" id="IPR035437">
    <property type="entry name" value="SNase_OB-fold_sf"/>
</dbReference>
<dbReference type="GO" id="GO:0005737">
    <property type="term" value="C:cytoplasm"/>
    <property type="evidence" value="ECO:0007669"/>
    <property type="project" value="UniProtKB-ARBA"/>
</dbReference>
<dbReference type="OrthoDB" id="10052065at2759"/>
<evidence type="ECO:0000256" key="2">
    <source>
        <dbReference type="SAM" id="MobiDB-lite"/>
    </source>
</evidence>
<comment type="caution">
    <text evidence="5">The sequence shown here is derived from an EMBL/GenBank/DDBJ whole genome shotgun (WGS) entry which is preliminary data.</text>
</comment>
<dbReference type="PROSITE" id="PS50304">
    <property type="entry name" value="TUDOR"/>
    <property type="match status" value="2"/>
</dbReference>
<dbReference type="PANTHER" id="PTHR16442">
    <property type="entry name" value="RING FINGER PROTEIN 17"/>
    <property type="match status" value="1"/>
</dbReference>
<keyword evidence="1" id="KW-0863">Zinc-finger</keyword>
<feature type="zinc finger region" description="C3H1-type" evidence="1">
    <location>
        <begin position="460"/>
        <end position="488"/>
    </location>
</feature>
<dbReference type="Gene3D" id="2.30.30.140">
    <property type="match status" value="2"/>
</dbReference>
<dbReference type="PROSITE" id="PS50103">
    <property type="entry name" value="ZF_C3H1"/>
    <property type="match status" value="1"/>
</dbReference>
<feature type="compositionally biased region" description="Polar residues" evidence="2">
    <location>
        <begin position="111"/>
        <end position="124"/>
    </location>
</feature>
<feature type="domain" description="Tudor" evidence="4">
    <location>
        <begin position="269"/>
        <end position="331"/>
    </location>
</feature>
<dbReference type="EMBL" id="JAACXV010014635">
    <property type="protein sequence ID" value="KAF7265231.1"/>
    <property type="molecule type" value="Genomic_DNA"/>
</dbReference>
<gene>
    <name evidence="5" type="ORF">GWI33_021339</name>
</gene>
<evidence type="ECO:0008006" key="7">
    <source>
        <dbReference type="Google" id="ProtNLM"/>
    </source>
</evidence>
<keyword evidence="1" id="KW-0862">Zinc</keyword>
<feature type="domain" description="C3H1-type" evidence="3">
    <location>
        <begin position="460"/>
        <end position="488"/>
    </location>
</feature>
<accession>A0A834M2J4</accession>
<proteinExistence type="predicted"/>
<reference evidence="5" key="1">
    <citation type="submission" date="2020-08" db="EMBL/GenBank/DDBJ databases">
        <title>Genome sequencing and assembly of the red palm weevil Rhynchophorus ferrugineus.</title>
        <authorList>
            <person name="Dias G.B."/>
            <person name="Bergman C.M."/>
            <person name="Manee M."/>
        </authorList>
    </citation>
    <scope>NUCLEOTIDE SEQUENCE</scope>
    <source>
        <strain evidence="5">AA-2017</strain>
        <tissue evidence="5">Whole larva</tissue>
    </source>
</reference>
<dbReference type="Proteomes" id="UP000625711">
    <property type="component" value="Unassembled WGS sequence"/>
</dbReference>
<dbReference type="InterPro" id="IPR000571">
    <property type="entry name" value="Znf_CCCH"/>
</dbReference>
<sequence>MEGKYLRKINNCFQHLSEEKEYLYKHIEKIMELVEYQMMVSPKDTIFSNEKELVFNYITNAVALFSALNHNLLEFIEKQIHSNVTNVAVSQVFQTQWSDVINGKKVNKTQKFNQKSNAHAQQSKSIHKGEKLKNNTSNQMSTGSCSNNKALCKSTAVNKLTKLNNEKVDVKSSDTSIHFIPTNISSDGELNYNTKQKLGERGMREDLKLLVKNEIPKGSICAISHLISPSEFYLQIIDERNTQFLDKVTDILGRTKNKKNKYHSKEDVLMNIGKHCCAYNFKTKEWLRAEVIDWKMENDPVHVEVLAVDFGYKYVTSYRYLRILSAELTNIPMLAQKCHFALLYPPESTITNKLTEWPDITIRCLRDIACLNSASTESDNTLFEVVFGYVQGDSVAVDLAQYGEQCEDTIGDVLIDMELAVEITDAISYENFEGISFLENICDEDKANNLSELIWGYEPKDGKRVCKFSRQDGTCFKGKNCKLEHIVLKDGYTTDKIPAYSIAKSAPLLINCGETRQVLITAYLDFSTMFIHIVQNPVINKKINVTMDRDLSDLVNTMNNSVVKYKELELSPHIGELVVAYHKNLGIWLRATVIDTSFKVATFKMYAVDFGFEFSTQLNQIKQIKKEFIDLSFQAMKVQLCNYQSCDTHTENGDIFFQSHVIFKNFLCHFKSSRTPIFVTMTTFKGADIGPVLLKYGFVINRTGPLNDVDEKTQPLFDLE</sequence>
<evidence type="ECO:0000259" key="3">
    <source>
        <dbReference type="PROSITE" id="PS50103"/>
    </source>
</evidence>